<dbReference type="InterPro" id="IPR036388">
    <property type="entry name" value="WH-like_DNA-bd_sf"/>
</dbReference>
<dbReference type="InterPro" id="IPR013216">
    <property type="entry name" value="Methyltransf_11"/>
</dbReference>
<dbReference type="Pfam" id="PF08241">
    <property type="entry name" value="Methyltransf_11"/>
    <property type="match status" value="1"/>
</dbReference>
<organism evidence="2 3">
    <name type="scientific">Phaeovibrio sulfidiphilus</name>
    <dbReference type="NCBI Taxonomy" id="1220600"/>
    <lineage>
        <taxon>Bacteria</taxon>
        <taxon>Pseudomonadati</taxon>
        <taxon>Pseudomonadota</taxon>
        <taxon>Alphaproteobacteria</taxon>
        <taxon>Rhodospirillales</taxon>
        <taxon>Rhodospirillaceae</taxon>
        <taxon>Phaeovibrio</taxon>
    </lineage>
</organism>
<gene>
    <name evidence="2" type="ORF">IHV25_05850</name>
</gene>
<dbReference type="GO" id="GO:0008757">
    <property type="term" value="F:S-adenosylmethionine-dependent methyltransferase activity"/>
    <property type="evidence" value="ECO:0007669"/>
    <property type="project" value="InterPro"/>
</dbReference>
<dbReference type="Gene3D" id="3.40.50.150">
    <property type="entry name" value="Vaccinia Virus protein VP39"/>
    <property type="match status" value="1"/>
</dbReference>
<feature type="domain" description="HTH arsR-type" evidence="1">
    <location>
        <begin position="1"/>
        <end position="90"/>
    </location>
</feature>
<dbReference type="InterPro" id="IPR011991">
    <property type="entry name" value="ArsR-like_HTH"/>
</dbReference>
<evidence type="ECO:0000313" key="2">
    <source>
        <dbReference type="EMBL" id="MBE1237170.1"/>
    </source>
</evidence>
<dbReference type="CDD" id="cd02440">
    <property type="entry name" value="AdoMet_MTases"/>
    <property type="match status" value="1"/>
</dbReference>
<name>A0A8J7CQS8_9PROT</name>
<dbReference type="InterPro" id="IPR001845">
    <property type="entry name" value="HTH_ArsR_DNA-bd_dom"/>
</dbReference>
<dbReference type="PANTHER" id="PTHR42912">
    <property type="entry name" value="METHYLTRANSFERASE"/>
    <property type="match status" value="1"/>
</dbReference>
<dbReference type="Proteomes" id="UP000631034">
    <property type="component" value="Unassembled WGS sequence"/>
</dbReference>
<dbReference type="AlphaFoldDB" id="A0A8J7CQS8"/>
<dbReference type="InterPro" id="IPR050508">
    <property type="entry name" value="Methyltransf_Superfamily"/>
</dbReference>
<evidence type="ECO:0000313" key="3">
    <source>
        <dbReference type="Proteomes" id="UP000631034"/>
    </source>
</evidence>
<evidence type="ECO:0000259" key="1">
    <source>
        <dbReference type="PROSITE" id="PS50987"/>
    </source>
</evidence>
<sequence length="316" mass="34512">MDGVLSALRAVAEVTRLRILALCAGGELSVSDLVDILGISQPRVSRHLKVMVDARLLERRPEGAWVFYRFAGSGVGRDIARGLLDILERKGDALTSETLRADHGRLLALRTERAEAAMRYFGEIATRWDDLRRVSGVEEAAETALVERVARAGATDLLDIATGTGSVLVRVAPHVGHVVGIDRSREMLALARAGLDRAGVRNAEVRYGDMYSLPFQPDSFDLALLYQVLHFAEDPARVIANAAGVLRPSGRLLIADLAPHGIEDYRVRHNHRRLGFSHGEMEAWCTRAGLTVQETFDLPGPELTVRFWVAGGPPGS</sequence>
<dbReference type="SMART" id="SM00418">
    <property type="entry name" value="HTH_ARSR"/>
    <property type="match status" value="1"/>
</dbReference>
<dbReference type="EMBL" id="JACZHT010000003">
    <property type="protein sequence ID" value="MBE1237170.1"/>
    <property type="molecule type" value="Genomic_DNA"/>
</dbReference>
<reference evidence="2" key="1">
    <citation type="submission" date="2020-10" db="EMBL/GenBank/DDBJ databases">
        <title>Genome sequence of the unusual species of purple photosynthetic bacteria, Phaeovibrio sulfidiphilus DSM 23193, type strain.</title>
        <authorList>
            <person name="Kyndt J.A."/>
            <person name="Meyer T.E."/>
        </authorList>
    </citation>
    <scope>NUCLEOTIDE SEQUENCE</scope>
    <source>
        <strain evidence="2">DSM 23193</strain>
    </source>
</reference>
<proteinExistence type="predicted"/>
<dbReference type="RefSeq" id="WP_192534170.1">
    <property type="nucleotide sequence ID" value="NZ_JACZHT010000003.1"/>
</dbReference>
<dbReference type="SUPFAM" id="SSF46785">
    <property type="entry name" value="Winged helix' DNA-binding domain"/>
    <property type="match status" value="1"/>
</dbReference>
<dbReference type="InterPro" id="IPR036390">
    <property type="entry name" value="WH_DNA-bd_sf"/>
</dbReference>
<dbReference type="SUPFAM" id="SSF53335">
    <property type="entry name" value="S-adenosyl-L-methionine-dependent methyltransferases"/>
    <property type="match status" value="1"/>
</dbReference>
<dbReference type="PROSITE" id="PS50987">
    <property type="entry name" value="HTH_ARSR_2"/>
    <property type="match status" value="1"/>
</dbReference>
<protein>
    <submittedName>
        <fullName evidence="2">Metalloregulator ArsR/SmtB family transcription factor</fullName>
    </submittedName>
</protein>
<dbReference type="InterPro" id="IPR029063">
    <property type="entry name" value="SAM-dependent_MTases_sf"/>
</dbReference>
<dbReference type="NCBIfam" id="NF033788">
    <property type="entry name" value="HTH_metalloreg"/>
    <property type="match status" value="1"/>
</dbReference>
<dbReference type="Gene3D" id="1.10.10.10">
    <property type="entry name" value="Winged helix-like DNA-binding domain superfamily/Winged helix DNA-binding domain"/>
    <property type="match status" value="1"/>
</dbReference>
<dbReference type="Pfam" id="PF01022">
    <property type="entry name" value="HTH_5"/>
    <property type="match status" value="1"/>
</dbReference>
<accession>A0A8J7CQS8</accession>
<dbReference type="PRINTS" id="PR00778">
    <property type="entry name" value="HTHARSR"/>
</dbReference>
<comment type="caution">
    <text evidence="2">The sequence shown here is derived from an EMBL/GenBank/DDBJ whole genome shotgun (WGS) entry which is preliminary data.</text>
</comment>
<dbReference type="CDD" id="cd00090">
    <property type="entry name" value="HTH_ARSR"/>
    <property type="match status" value="1"/>
</dbReference>
<dbReference type="GO" id="GO:0003700">
    <property type="term" value="F:DNA-binding transcription factor activity"/>
    <property type="evidence" value="ECO:0007669"/>
    <property type="project" value="InterPro"/>
</dbReference>
<keyword evidence="3" id="KW-1185">Reference proteome</keyword>